<feature type="region of interest" description="Disordered" evidence="1">
    <location>
        <begin position="1"/>
        <end position="23"/>
    </location>
</feature>
<accession>A0A3P9M494</accession>
<feature type="domain" description="AP-4 complex subunit epsilon-1 C-terminal" evidence="2">
    <location>
        <begin position="261"/>
        <end position="365"/>
    </location>
</feature>
<sequence>SQQGDANSCRSKTPTPTPNPECDQEKQQLASSLFGGISSQSSVCLVRLETVFVNLIGFFVVFVHNKLTLTFNMEPINSSAKQTFQHPHSLSVVNGACDAEAILTDGDPKERNQPLSSEDSVEADDSPPREDQERSADFCLTSHLPAELSGFSHSEIIPLCSSQSLDLSACHVQTDNSVVLVVFITKTSEDANLQIQVFCVCERPVEDVRGRSVSVRQYSLTVKMPLVHFELVGMLSYSIPAGMPQAMMQFSYKLPLTSFIRPLTVSTEEYGSMWLAFSHDTKQNLTLIKEEREPLTATLNALNKKLSLHVVEIIGVEGLVACSLLQDQPCLMHCRVHAGRLAVWLRSPVADLPDCLLYHCQRALQEP</sequence>
<feature type="region of interest" description="Disordered" evidence="1">
    <location>
        <begin position="105"/>
        <end position="134"/>
    </location>
</feature>
<reference key="1">
    <citation type="journal article" date="2007" name="Nature">
        <title>The medaka draft genome and insights into vertebrate genome evolution.</title>
        <authorList>
            <person name="Kasahara M."/>
            <person name="Naruse K."/>
            <person name="Sasaki S."/>
            <person name="Nakatani Y."/>
            <person name="Qu W."/>
            <person name="Ahsan B."/>
            <person name="Yamada T."/>
            <person name="Nagayasu Y."/>
            <person name="Doi K."/>
            <person name="Kasai Y."/>
            <person name="Jindo T."/>
            <person name="Kobayashi D."/>
            <person name="Shimada A."/>
            <person name="Toyoda A."/>
            <person name="Kuroki Y."/>
            <person name="Fujiyama A."/>
            <person name="Sasaki T."/>
            <person name="Shimizu A."/>
            <person name="Asakawa S."/>
            <person name="Shimizu N."/>
            <person name="Hashimoto S."/>
            <person name="Yang J."/>
            <person name="Lee Y."/>
            <person name="Matsushima K."/>
            <person name="Sugano S."/>
            <person name="Sakaizumi M."/>
            <person name="Narita T."/>
            <person name="Ohishi K."/>
            <person name="Haga S."/>
            <person name="Ohta F."/>
            <person name="Nomoto H."/>
            <person name="Nogata K."/>
            <person name="Morishita T."/>
            <person name="Endo T."/>
            <person name="Shin-I T."/>
            <person name="Takeda H."/>
            <person name="Morishita S."/>
            <person name="Kohara Y."/>
        </authorList>
    </citation>
    <scope>NUCLEOTIDE SEQUENCE [LARGE SCALE GENOMIC DNA]</scope>
    <source>
        <strain>Hd-rR</strain>
    </source>
</reference>
<proteinExistence type="predicted"/>
<dbReference type="SMART" id="SM01356">
    <property type="entry name" value="AP4E_app_platf"/>
    <property type="match status" value="1"/>
</dbReference>
<dbReference type="Pfam" id="PF14807">
    <property type="entry name" value="AP4E_app_platf"/>
    <property type="match status" value="1"/>
</dbReference>
<dbReference type="AlphaFoldDB" id="A0A3P9M494"/>
<reference evidence="3" key="4">
    <citation type="submission" date="2025-09" db="UniProtKB">
        <authorList>
            <consortium name="Ensembl"/>
        </authorList>
    </citation>
    <scope>IDENTIFICATION</scope>
    <source>
        <strain evidence="3">HNI</strain>
    </source>
</reference>
<dbReference type="InterPro" id="IPR028269">
    <property type="entry name" value="AP4E1_C"/>
</dbReference>
<name>A0A3P9M494_ORYLA</name>
<evidence type="ECO:0000313" key="4">
    <source>
        <dbReference type="Proteomes" id="UP000265180"/>
    </source>
</evidence>
<reference evidence="3 4" key="2">
    <citation type="submission" date="2017-04" db="EMBL/GenBank/DDBJ databases">
        <title>CpG methylation of centromeres and impact of large insertions on vertebrate speciation.</title>
        <authorList>
            <person name="Ichikawa K."/>
            <person name="Yoshimura J."/>
            <person name="Morishita S."/>
        </authorList>
    </citation>
    <scope>NUCLEOTIDE SEQUENCE</scope>
    <source>
        <strain evidence="3 4">HNI</strain>
    </source>
</reference>
<evidence type="ECO:0000313" key="3">
    <source>
        <dbReference type="Ensembl" id="ENSORLP00020027685.1"/>
    </source>
</evidence>
<reference evidence="3" key="3">
    <citation type="submission" date="2025-08" db="UniProtKB">
        <authorList>
            <consortium name="Ensembl"/>
        </authorList>
    </citation>
    <scope>IDENTIFICATION</scope>
    <source>
        <strain evidence="3">HNI</strain>
    </source>
</reference>
<evidence type="ECO:0000259" key="2">
    <source>
        <dbReference type="SMART" id="SM01356"/>
    </source>
</evidence>
<organism evidence="3 4">
    <name type="scientific">Oryzias latipes</name>
    <name type="common">Japanese rice fish</name>
    <name type="synonym">Japanese killifish</name>
    <dbReference type="NCBI Taxonomy" id="8090"/>
    <lineage>
        <taxon>Eukaryota</taxon>
        <taxon>Metazoa</taxon>
        <taxon>Chordata</taxon>
        <taxon>Craniata</taxon>
        <taxon>Vertebrata</taxon>
        <taxon>Euteleostomi</taxon>
        <taxon>Actinopterygii</taxon>
        <taxon>Neopterygii</taxon>
        <taxon>Teleostei</taxon>
        <taxon>Neoteleostei</taxon>
        <taxon>Acanthomorphata</taxon>
        <taxon>Ovalentaria</taxon>
        <taxon>Atherinomorphae</taxon>
        <taxon>Beloniformes</taxon>
        <taxon>Adrianichthyidae</taxon>
        <taxon>Oryziinae</taxon>
        <taxon>Oryzias</taxon>
    </lineage>
</organism>
<dbReference type="Ensembl" id="ENSORLT00020031092.1">
    <property type="protein sequence ID" value="ENSORLP00020027685.1"/>
    <property type="gene ID" value="ENSORLG00020010770.1"/>
</dbReference>
<dbReference type="Proteomes" id="UP000265180">
    <property type="component" value="Chromosome 6"/>
</dbReference>
<protein>
    <recommendedName>
        <fullName evidence="2">AP-4 complex subunit epsilon-1 C-terminal domain-containing protein</fullName>
    </recommendedName>
</protein>
<evidence type="ECO:0000256" key="1">
    <source>
        <dbReference type="SAM" id="MobiDB-lite"/>
    </source>
</evidence>
<feature type="compositionally biased region" description="Polar residues" evidence="1">
    <location>
        <begin position="1"/>
        <end position="14"/>
    </location>
</feature>